<dbReference type="STRING" id="1116472.MGMO_174c00260"/>
<dbReference type="Pfam" id="PF01850">
    <property type="entry name" value="PIN"/>
    <property type="match status" value="1"/>
</dbReference>
<comment type="caution">
    <text evidence="2">The sequence shown here is derived from an EMBL/GenBank/DDBJ whole genome shotgun (WGS) entry which is preliminary data.</text>
</comment>
<dbReference type="PATRIC" id="fig|1116472.3.peg.3895"/>
<dbReference type="InterPro" id="IPR002716">
    <property type="entry name" value="PIN_dom"/>
</dbReference>
<dbReference type="EMBL" id="AYLO01000159">
    <property type="protein sequence ID" value="ESS66960.1"/>
    <property type="molecule type" value="Genomic_DNA"/>
</dbReference>
<reference evidence="2 3" key="1">
    <citation type="journal article" date="2013" name="Genome Announc.">
        <title>Draft Genome Sequence of the Methanotrophic Gammaproteobacterium Methyloglobulus morosus DSM 22980 Strain KoM1.</title>
        <authorList>
            <person name="Poehlein A."/>
            <person name="Deutzmann J.S."/>
            <person name="Daniel R."/>
            <person name="Simeonova D.D."/>
        </authorList>
    </citation>
    <scope>NUCLEOTIDE SEQUENCE [LARGE SCALE GENOMIC DNA]</scope>
    <source>
        <strain evidence="2 3">KoM1</strain>
    </source>
</reference>
<dbReference type="Proteomes" id="UP000017842">
    <property type="component" value="Unassembled WGS sequence"/>
</dbReference>
<organism evidence="2 3">
    <name type="scientific">Methyloglobulus morosus KoM1</name>
    <dbReference type="NCBI Taxonomy" id="1116472"/>
    <lineage>
        <taxon>Bacteria</taxon>
        <taxon>Pseudomonadati</taxon>
        <taxon>Pseudomonadota</taxon>
        <taxon>Gammaproteobacteria</taxon>
        <taxon>Methylococcales</taxon>
        <taxon>Methylococcaceae</taxon>
        <taxon>Methyloglobulus</taxon>
    </lineage>
</organism>
<dbReference type="CDD" id="cd18682">
    <property type="entry name" value="PIN_VapC-like"/>
    <property type="match status" value="1"/>
</dbReference>
<sequence>MTKQVVLDASAVLAYLQDETGHEKVHEVLVEGRGILSTVNAAEVVGKLLEAGLAELSVKSVMDNLELQIEPFDDKQAWETGKLRLSTREIGLSLGDRACLTLAYLKKLPVITADKHWDKLATGVKVIQLR</sequence>
<evidence type="ECO:0000313" key="2">
    <source>
        <dbReference type="EMBL" id="ESS66960.1"/>
    </source>
</evidence>
<proteinExistence type="predicted"/>
<dbReference type="eggNOG" id="COG4374">
    <property type="taxonomic scope" value="Bacteria"/>
</dbReference>
<evidence type="ECO:0000313" key="3">
    <source>
        <dbReference type="Proteomes" id="UP000017842"/>
    </source>
</evidence>
<gene>
    <name evidence="2" type="ORF">MGMO_174c00260</name>
</gene>
<feature type="domain" description="PIN" evidence="1">
    <location>
        <begin position="5"/>
        <end position="121"/>
    </location>
</feature>
<keyword evidence="3" id="KW-1185">Reference proteome</keyword>
<evidence type="ECO:0000259" key="1">
    <source>
        <dbReference type="Pfam" id="PF01850"/>
    </source>
</evidence>
<accession>V5B1B0</accession>
<dbReference type="InterPro" id="IPR029060">
    <property type="entry name" value="PIN-like_dom_sf"/>
</dbReference>
<dbReference type="Gene3D" id="3.40.50.1010">
    <property type="entry name" value="5'-nuclease"/>
    <property type="match status" value="1"/>
</dbReference>
<protein>
    <submittedName>
        <fullName evidence="2">PilT-like protein</fullName>
    </submittedName>
</protein>
<name>V5B1B0_9GAMM</name>
<dbReference type="RefSeq" id="WP_023496495.1">
    <property type="nucleotide sequence ID" value="NZ_AYLO01000159.1"/>
</dbReference>
<dbReference type="OrthoDB" id="286092at2"/>
<dbReference type="AlphaFoldDB" id="V5B1B0"/>
<dbReference type="SUPFAM" id="SSF88723">
    <property type="entry name" value="PIN domain-like"/>
    <property type="match status" value="1"/>
</dbReference>